<dbReference type="EMBL" id="JANFQO010000008">
    <property type="protein sequence ID" value="MCQ4165109.1"/>
    <property type="molecule type" value="Genomic_DNA"/>
</dbReference>
<keyword evidence="2" id="KW-1185">Reference proteome</keyword>
<comment type="caution">
    <text evidence="1">The sequence shown here is derived from an EMBL/GenBank/DDBJ whole genome shotgun (WGS) entry which is preliminary data.</text>
</comment>
<name>A0ABT1QS47_9GAMM</name>
<reference evidence="1" key="1">
    <citation type="submission" date="2022-07" db="EMBL/GenBank/DDBJ databases">
        <title>Tahibacter sp., a new gammaproteobacterium isolated from the silt sample collected at pig farm.</title>
        <authorList>
            <person name="Chen H."/>
        </authorList>
    </citation>
    <scope>NUCLEOTIDE SEQUENCE</scope>
    <source>
        <strain evidence="1">P2K</strain>
    </source>
</reference>
<accession>A0ABT1QS47</accession>
<evidence type="ECO:0000313" key="2">
    <source>
        <dbReference type="Proteomes" id="UP001165498"/>
    </source>
</evidence>
<proteinExistence type="predicted"/>
<evidence type="ECO:0000313" key="1">
    <source>
        <dbReference type="EMBL" id="MCQ4165109.1"/>
    </source>
</evidence>
<dbReference type="Proteomes" id="UP001165498">
    <property type="component" value="Unassembled WGS sequence"/>
</dbReference>
<sequence length="90" mass="10007">MFNVVHIFQKLLRRPERVPTQQQIHARVRARLTGRRNRLLVTGERLAIAQAKAWRWVCAGLDAHQAVARAVAWATCATDPFPPPGCAAAA</sequence>
<dbReference type="RefSeq" id="WP_255914173.1">
    <property type="nucleotide sequence ID" value="NZ_JANFQO010000008.1"/>
</dbReference>
<gene>
    <name evidence="1" type="ORF">NM961_10350</name>
</gene>
<organism evidence="1 2">
    <name type="scientific">Tahibacter harae</name>
    <dbReference type="NCBI Taxonomy" id="2963937"/>
    <lineage>
        <taxon>Bacteria</taxon>
        <taxon>Pseudomonadati</taxon>
        <taxon>Pseudomonadota</taxon>
        <taxon>Gammaproteobacteria</taxon>
        <taxon>Lysobacterales</taxon>
        <taxon>Rhodanobacteraceae</taxon>
        <taxon>Tahibacter</taxon>
    </lineage>
</organism>
<protein>
    <submittedName>
        <fullName evidence="1">Uncharacterized protein</fullName>
    </submittedName>
</protein>